<evidence type="ECO:0000256" key="1">
    <source>
        <dbReference type="SAM" id="MobiDB-lite"/>
    </source>
</evidence>
<feature type="compositionally biased region" description="Gly residues" evidence="1">
    <location>
        <begin position="102"/>
        <end position="115"/>
    </location>
</feature>
<accession>A0AAV3ZTB1</accession>
<protein>
    <submittedName>
        <fullName evidence="2">Uncharacterized protein</fullName>
    </submittedName>
</protein>
<sequence length="115" mass="12569">MCFKLYSSFKGYGDLSNLAHIRSQISGGLSGTSRELADNSYRVPNRIISQFASRMLCPDRVFSRHNRYSSLHWFPKVTSFVTAEYQIWTSDANPIPREECEAGGGGGEGGLGGGG</sequence>
<organism evidence="2 3">
    <name type="scientific">Plakobranchus ocellatus</name>
    <dbReference type="NCBI Taxonomy" id="259542"/>
    <lineage>
        <taxon>Eukaryota</taxon>
        <taxon>Metazoa</taxon>
        <taxon>Spiralia</taxon>
        <taxon>Lophotrochozoa</taxon>
        <taxon>Mollusca</taxon>
        <taxon>Gastropoda</taxon>
        <taxon>Heterobranchia</taxon>
        <taxon>Euthyneura</taxon>
        <taxon>Panpulmonata</taxon>
        <taxon>Sacoglossa</taxon>
        <taxon>Placobranchoidea</taxon>
        <taxon>Plakobranchidae</taxon>
        <taxon>Plakobranchus</taxon>
    </lineage>
</organism>
<name>A0AAV3ZTB1_9GAST</name>
<reference evidence="2 3" key="1">
    <citation type="journal article" date="2021" name="Elife">
        <title>Chloroplast acquisition without the gene transfer in kleptoplastic sea slugs, Plakobranchus ocellatus.</title>
        <authorList>
            <person name="Maeda T."/>
            <person name="Takahashi S."/>
            <person name="Yoshida T."/>
            <person name="Shimamura S."/>
            <person name="Takaki Y."/>
            <person name="Nagai Y."/>
            <person name="Toyoda A."/>
            <person name="Suzuki Y."/>
            <person name="Arimoto A."/>
            <person name="Ishii H."/>
            <person name="Satoh N."/>
            <person name="Nishiyama T."/>
            <person name="Hasebe M."/>
            <person name="Maruyama T."/>
            <person name="Minagawa J."/>
            <person name="Obokata J."/>
            <person name="Shigenobu S."/>
        </authorList>
    </citation>
    <scope>NUCLEOTIDE SEQUENCE [LARGE SCALE GENOMIC DNA]</scope>
</reference>
<dbReference type="EMBL" id="BLXT01002816">
    <property type="protein sequence ID" value="GFN97854.1"/>
    <property type="molecule type" value="Genomic_DNA"/>
</dbReference>
<dbReference type="AlphaFoldDB" id="A0AAV3ZTB1"/>
<feature type="region of interest" description="Disordered" evidence="1">
    <location>
        <begin position="96"/>
        <end position="115"/>
    </location>
</feature>
<gene>
    <name evidence="2" type="ORF">PoB_002436000</name>
</gene>
<dbReference type="Proteomes" id="UP000735302">
    <property type="component" value="Unassembled WGS sequence"/>
</dbReference>
<evidence type="ECO:0000313" key="3">
    <source>
        <dbReference type="Proteomes" id="UP000735302"/>
    </source>
</evidence>
<keyword evidence="3" id="KW-1185">Reference proteome</keyword>
<evidence type="ECO:0000313" key="2">
    <source>
        <dbReference type="EMBL" id="GFN97854.1"/>
    </source>
</evidence>
<proteinExistence type="predicted"/>
<comment type="caution">
    <text evidence="2">The sequence shown here is derived from an EMBL/GenBank/DDBJ whole genome shotgun (WGS) entry which is preliminary data.</text>
</comment>